<evidence type="ECO:0000313" key="7">
    <source>
        <dbReference type="EMBL" id="MBR0576258.1"/>
    </source>
</evidence>
<evidence type="ECO:0000256" key="2">
    <source>
        <dbReference type="ARBA" id="ARBA00022723"/>
    </source>
</evidence>
<dbReference type="InterPro" id="IPR015813">
    <property type="entry name" value="Pyrv/PenolPyrv_kinase-like_dom"/>
</dbReference>
<dbReference type="Proteomes" id="UP000675379">
    <property type="component" value="Unassembled WGS sequence"/>
</dbReference>
<evidence type="ECO:0000256" key="1">
    <source>
        <dbReference type="ARBA" id="ARBA00001946"/>
    </source>
</evidence>
<dbReference type="Pfam" id="PF03328">
    <property type="entry name" value="HpcH_HpaI"/>
    <property type="match status" value="1"/>
</dbReference>
<dbReference type="Gene3D" id="3.20.20.60">
    <property type="entry name" value="Phosphoenolpyruvate-binding domains"/>
    <property type="match status" value="1"/>
</dbReference>
<dbReference type="InterPro" id="IPR040442">
    <property type="entry name" value="Pyrv_kinase-like_dom_sf"/>
</dbReference>
<dbReference type="InterPro" id="IPR005000">
    <property type="entry name" value="Aldolase/citrate-lyase_domain"/>
</dbReference>
<dbReference type="PANTHER" id="PTHR32308:SF0">
    <property type="entry name" value="HPCH_HPAI ALDOLASE_CITRATE LYASE DOMAIN-CONTAINING PROTEIN"/>
    <property type="match status" value="1"/>
</dbReference>
<dbReference type="AlphaFoldDB" id="A0A941CS06"/>
<dbReference type="SUPFAM" id="SSF51621">
    <property type="entry name" value="Phosphoenolpyruvate/pyruvate domain"/>
    <property type="match status" value="1"/>
</dbReference>
<name>A0A941CS06_9CLOT</name>
<feature type="binding site" evidence="4">
    <location>
        <position position="116"/>
    </location>
    <ligand>
        <name>substrate</name>
    </ligand>
</feature>
<reference evidence="7" key="1">
    <citation type="submission" date="2021-04" db="EMBL/GenBank/DDBJ databases">
        <title>Proteiniclasticum sedimins sp. nov., an obligate anaerobic bacterium isolated from anaerobic sludge.</title>
        <authorList>
            <person name="Liu J."/>
        </authorList>
    </citation>
    <scope>NUCLEOTIDE SEQUENCE</scope>
    <source>
        <strain evidence="7">BAD-10</strain>
    </source>
</reference>
<evidence type="ECO:0000256" key="3">
    <source>
        <dbReference type="ARBA" id="ARBA00022842"/>
    </source>
</evidence>
<keyword evidence="2 5" id="KW-0479">Metal-binding</keyword>
<protein>
    <submittedName>
        <fullName evidence="7">CoA ester lyase</fullName>
    </submittedName>
</protein>
<feature type="binding site" evidence="5">
    <location>
        <position position="143"/>
    </location>
    <ligand>
        <name>Mg(2+)</name>
        <dbReference type="ChEBI" id="CHEBI:18420"/>
    </ligand>
</feature>
<evidence type="ECO:0000259" key="6">
    <source>
        <dbReference type="Pfam" id="PF03328"/>
    </source>
</evidence>
<evidence type="ECO:0000256" key="5">
    <source>
        <dbReference type="PIRSR" id="PIRSR015582-2"/>
    </source>
</evidence>
<feature type="domain" description="HpcH/HpaI aldolase/citrate lyase" evidence="6">
    <location>
        <begin position="4"/>
        <end position="211"/>
    </location>
</feature>
<gene>
    <name evidence="7" type="ORF">KCG48_07860</name>
</gene>
<organism evidence="7 8">
    <name type="scientific">Proteiniclasticum sediminis</name>
    <dbReference type="NCBI Taxonomy" id="2804028"/>
    <lineage>
        <taxon>Bacteria</taxon>
        <taxon>Bacillati</taxon>
        <taxon>Bacillota</taxon>
        <taxon>Clostridia</taxon>
        <taxon>Eubacteriales</taxon>
        <taxon>Clostridiaceae</taxon>
        <taxon>Proteiniclasticum</taxon>
    </lineage>
</organism>
<keyword evidence="7" id="KW-0456">Lyase</keyword>
<dbReference type="InterPro" id="IPR011206">
    <property type="entry name" value="Citrate_lyase_beta/mcl1/mcl2"/>
</dbReference>
<keyword evidence="8" id="KW-1185">Reference proteome</keyword>
<comment type="caution">
    <text evidence="7">The sequence shown here is derived from an EMBL/GenBank/DDBJ whole genome shotgun (WGS) entry which is preliminary data.</text>
</comment>
<feature type="binding site" evidence="5">
    <location>
        <position position="116"/>
    </location>
    <ligand>
        <name>Mg(2+)</name>
        <dbReference type="ChEBI" id="CHEBI:18420"/>
    </ligand>
</feature>
<dbReference type="GO" id="GO:0016829">
    <property type="term" value="F:lyase activity"/>
    <property type="evidence" value="ECO:0007669"/>
    <property type="project" value="UniProtKB-KW"/>
</dbReference>
<accession>A0A941CS06</accession>
<evidence type="ECO:0000256" key="4">
    <source>
        <dbReference type="PIRSR" id="PIRSR015582-1"/>
    </source>
</evidence>
<dbReference type="GO" id="GO:0006107">
    <property type="term" value="P:oxaloacetate metabolic process"/>
    <property type="evidence" value="ECO:0007669"/>
    <property type="project" value="TreeGrafter"/>
</dbReference>
<keyword evidence="3 5" id="KW-0460">Magnesium</keyword>
<evidence type="ECO:0000313" key="8">
    <source>
        <dbReference type="Proteomes" id="UP000675379"/>
    </source>
</evidence>
<comment type="cofactor">
    <cofactor evidence="1">
        <name>Mg(2+)</name>
        <dbReference type="ChEBI" id="CHEBI:18420"/>
    </cofactor>
</comment>
<dbReference type="RefSeq" id="WP_211801107.1">
    <property type="nucleotide sequence ID" value="NZ_JAGSCS010000009.1"/>
</dbReference>
<dbReference type="GO" id="GO:0000287">
    <property type="term" value="F:magnesium ion binding"/>
    <property type="evidence" value="ECO:0007669"/>
    <property type="project" value="TreeGrafter"/>
</dbReference>
<proteinExistence type="predicted"/>
<feature type="binding site" evidence="4">
    <location>
        <position position="64"/>
    </location>
    <ligand>
        <name>substrate</name>
    </ligand>
</feature>
<sequence length="282" mass="30591">MSHKTLLFVPGNSPGMLMNLDILGADAVLIDLEDAVALSEKDAARDLVEEALTTFSFTTDLYVRINPLDSPYFEEDVRRMAKLPLKGILLAKASVESVKALDERLGEDMEIMALIESALGVECAMAILQASPKVKGVLLGAEDLTLDLGARRTKESGEIAYARSRIVSVARALGLEAVDTPFTDVEDLEGLKKDAKAGKDLGMTGKALISPRHVDVVNRVYQPTAEEIEQALRIGYALKEARDKGLGAFSVDGKMVDAPILRRARNTLIEAKKEGIAHELFD</sequence>
<dbReference type="PIRSF" id="PIRSF015582">
    <property type="entry name" value="Cit_lyase_B"/>
    <property type="match status" value="1"/>
</dbReference>
<dbReference type="PANTHER" id="PTHR32308">
    <property type="entry name" value="LYASE BETA SUBUNIT, PUTATIVE (AFU_ORTHOLOGUE AFUA_4G13030)-RELATED"/>
    <property type="match status" value="1"/>
</dbReference>
<dbReference type="EMBL" id="JAGSCS010000009">
    <property type="protein sequence ID" value="MBR0576258.1"/>
    <property type="molecule type" value="Genomic_DNA"/>
</dbReference>